<dbReference type="Proteomes" id="UP000008080">
    <property type="component" value="Chromosome"/>
</dbReference>
<protein>
    <recommendedName>
        <fullName evidence="3">Lipoprotein</fullName>
    </recommendedName>
</protein>
<proteinExistence type="predicted"/>
<dbReference type="GO" id="GO:0019867">
    <property type="term" value="C:outer membrane"/>
    <property type="evidence" value="ECO:0007669"/>
    <property type="project" value="InterPro"/>
</dbReference>
<sequence length="215" mass="23674">MIASRSHYFCDDFLLILYSTGVVDAIFKAFRITLILSLFLSGCAYRLGSGTRSIPGGYKQISVPIFKNKTQETGIEVAFTNTLIQEFQRSRVARIVDNSLSEVAVIGQIDSVQYLPGAKRVAGDSSAPYLPNGTVVASEYRILLNVTVKVVRQADGTELWSGSFSGERTYAAPQVTLAGVNSINPLYNLSARRQNIDLMAYDIMSEAHDRITENF</sequence>
<gene>
    <name evidence="1" type="ordered locus">Bd1463</name>
</gene>
<keyword evidence="2" id="KW-1185">Reference proteome</keyword>
<evidence type="ECO:0008006" key="3">
    <source>
        <dbReference type="Google" id="ProtNLM"/>
    </source>
</evidence>
<dbReference type="KEGG" id="bba:Bd1463"/>
<evidence type="ECO:0000313" key="1">
    <source>
        <dbReference type="EMBL" id="CAE79349.1"/>
    </source>
</evidence>
<dbReference type="GO" id="GO:0043165">
    <property type="term" value="P:Gram-negative-bacterium-type cell outer membrane assembly"/>
    <property type="evidence" value="ECO:0007669"/>
    <property type="project" value="InterPro"/>
</dbReference>
<dbReference type="AlphaFoldDB" id="Q6MN03"/>
<reference evidence="1 2" key="1">
    <citation type="journal article" date="2004" name="Science">
        <title>A predator unmasked: life cycle of Bdellovibrio bacteriovorus from a genomic perspective.</title>
        <authorList>
            <person name="Rendulic S."/>
            <person name="Jagtap P."/>
            <person name="Rosinus A."/>
            <person name="Eppinger M."/>
            <person name="Baar C."/>
            <person name="Lanz C."/>
            <person name="Keller H."/>
            <person name="Lambert C."/>
            <person name="Evans K.J."/>
            <person name="Goesmann A."/>
            <person name="Meyer F."/>
            <person name="Sockett R.E."/>
            <person name="Schuster S.C."/>
        </authorList>
    </citation>
    <scope>NUCLEOTIDE SEQUENCE [LARGE SCALE GENOMIC DNA]</scope>
    <source>
        <strain evidence="2">ATCC 15356 / DSM 50701 / NCIMB 9529 / HD100</strain>
    </source>
</reference>
<dbReference type="STRING" id="264462.Bd1463"/>
<evidence type="ECO:0000313" key="2">
    <source>
        <dbReference type="Proteomes" id="UP000008080"/>
    </source>
</evidence>
<organism evidence="1 2">
    <name type="scientific">Bdellovibrio bacteriovorus (strain ATCC 15356 / DSM 50701 / NCIMB 9529 / HD100)</name>
    <dbReference type="NCBI Taxonomy" id="264462"/>
    <lineage>
        <taxon>Bacteria</taxon>
        <taxon>Pseudomonadati</taxon>
        <taxon>Bdellovibrionota</taxon>
        <taxon>Bdellovibrionia</taxon>
        <taxon>Bdellovibrionales</taxon>
        <taxon>Pseudobdellovibrionaceae</taxon>
        <taxon>Bdellovibrio</taxon>
    </lineage>
</organism>
<dbReference type="InterPro" id="IPR007485">
    <property type="entry name" value="LPS_assembly_LptE"/>
</dbReference>
<dbReference type="EMBL" id="BX842649">
    <property type="protein sequence ID" value="CAE79349.1"/>
    <property type="molecule type" value="Genomic_DNA"/>
</dbReference>
<dbReference type="HOGENOM" id="CLU_1406322_0_0_7"/>
<accession>Q6MN03</accession>
<dbReference type="Pfam" id="PF04390">
    <property type="entry name" value="LptE"/>
    <property type="match status" value="1"/>
</dbReference>
<name>Q6MN03_BDEBA</name>
<dbReference type="eggNOG" id="COG2980">
    <property type="taxonomic scope" value="Bacteria"/>
</dbReference>